<comment type="caution">
    <text evidence="2">The sequence shown here is derived from an EMBL/GenBank/DDBJ whole genome shotgun (WGS) entry which is preliminary data.</text>
</comment>
<proteinExistence type="predicted"/>
<evidence type="ECO:0000313" key="2">
    <source>
        <dbReference type="EMBL" id="OXA38005.1"/>
    </source>
</evidence>
<feature type="region of interest" description="Disordered" evidence="1">
    <location>
        <begin position="330"/>
        <end position="357"/>
    </location>
</feature>
<evidence type="ECO:0000313" key="3">
    <source>
        <dbReference type="Proteomes" id="UP000198287"/>
    </source>
</evidence>
<sequence length="365" mass="41314">MMDGLQPQKRPSDGKLWIDVVPPPSVISEDGGRPKGSLAGKSSLVKPTVTTLLRHHSTLVRQEKEERSKLQSYTDGSFTPNEDREGWRARELEELKERQISGAKRILKAKLAYHKAIAATEQKANEKLVLAQHKRDETRRLAVIAETEKLAMLARRRAMAAEIQDVHAHSKDMVVQIQNQKRRQAVAVREQTNQLKADAKHREFVEFASRKERIQQIQASRQALRAANATGASTSGFIGALGSPDTEIRLKLTKEAEEAALEERRRRVQNMKRERDHKLQSVKAKLEKQAGRVGHTRSLQVPFKTLPPFTHPSGDLADDEIVALMQELHTYQQHAPPPPHARTKPQKRSGRINKKNSAIFTMLMR</sequence>
<feature type="region of interest" description="Disordered" evidence="1">
    <location>
        <begin position="59"/>
        <end position="82"/>
    </location>
</feature>
<keyword evidence="3" id="KW-1185">Reference proteome</keyword>
<dbReference type="InterPro" id="IPR039341">
    <property type="entry name" value="CFAP99"/>
</dbReference>
<feature type="compositionally biased region" description="Basic and acidic residues" evidence="1">
    <location>
        <begin position="271"/>
        <end position="290"/>
    </location>
</feature>
<dbReference type="PANTHER" id="PTHR34649">
    <property type="entry name" value="CILIA- AND FLAGELLA-ASSOCIATED PROTEIN 99"/>
    <property type="match status" value="1"/>
</dbReference>
<dbReference type="EMBL" id="LNIX01000049">
    <property type="protein sequence ID" value="OXA38005.1"/>
    <property type="molecule type" value="Genomic_DNA"/>
</dbReference>
<reference evidence="2 3" key="1">
    <citation type="submission" date="2015-12" db="EMBL/GenBank/DDBJ databases">
        <title>The genome of Folsomia candida.</title>
        <authorList>
            <person name="Faddeeva A."/>
            <person name="Derks M.F."/>
            <person name="Anvar Y."/>
            <person name="Smit S."/>
            <person name="Van Straalen N."/>
            <person name="Roelofs D."/>
        </authorList>
    </citation>
    <scope>NUCLEOTIDE SEQUENCE [LARGE SCALE GENOMIC DNA]</scope>
    <source>
        <strain evidence="2 3">VU population</strain>
        <tissue evidence="2">Whole body</tissue>
    </source>
</reference>
<protein>
    <submittedName>
        <fullName evidence="2">Uncharacterized protein</fullName>
    </submittedName>
</protein>
<feature type="compositionally biased region" description="Polar residues" evidence="1">
    <location>
        <begin position="70"/>
        <end position="80"/>
    </location>
</feature>
<dbReference type="AlphaFoldDB" id="A0A226CXE9"/>
<organism evidence="2 3">
    <name type="scientific">Folsomia candida</name>
    <name type="common">Springtail</name>
    <dbReference type="NCBI Taxonomy" id="158441"/>
    <lineage>
        <taxon>Eukaryota</taxon>
        <taxon>Metazoa</taxon>
        <taxon>Ecdysozoa</taxon>
        <taxon>Arthropoda</taxon>
        <taxon>Hexapoda</taxon>
        <taxon>Collembola</taxon>
        <taxon>Entomobryomorpha</taxon>
        <taxon>Isotomoidea</taxon>
        <taxon>Isotomidae</taxon>
        <taxon>Proisotominae</taxon>
        <taxon>Folsomia</taxon>
    </lineage>
</organism>
<accession>A0A226CXE9</accession>
<name>A0A226CXE9_FOLCA</name>
<gene>
    <name evidence="2" type="ORF">Fcan01_27195</name>
</gene>
<dbReference type="PANTHER" id="PTHR34649:SF1">
    <property type="entry name" value="CILIA- AND FLAGELLA-ASSOCIATED PROTEIN 99"/>
    <property type="match status" value="1"/>
</dbReference>
<feature type="region of interest" description="Disordered" evidence="1">
    <location>
        <begin position="1"/>
        <end position="44"/>
    </location>
</feature>
<dbReference type="Proteomes" id="UP000198287">
    <property type="component" value="Unassembled WGS sequence"/>
</dbReference>
<feature type="region of interest" description="Disordered" evidence="1">
    <location>
        <begin position="271"/>
        <end position="293"/>
    </location>
</feature>
<feature type="compositionally biased region" description="Basic residues" evidence="1">
    <location>
        <begin position="341"/>
        <end position="354"/>
    </location>
</feature>
<evidence type="ECO:0000256" key="1">
    <source>
        <dbReference type="SAM" id="MobiDB-lite"/>
    </source>
</evidence>